<name>A0A7K1Y0D0_9SPHI</name>
<keyword evidence="2" id="KW-1185">Reference proteome</keyword>
<proteinExistence type="predicted"/>
<evidence type="ECO:0000313" key="2">
    <source>
        <dbReference type="Proteomes" id="UP000451233"/>
    </source>
</evidence>
<dbReference type="EMBL" id="WVHS01000003">
    <property type="protein sequence ID" value="MXV16537.1"/>
    <property type="molecule type" value="Genomic_DNA"/>
</dbReference>
<accession>A0A7K1Y0D0</accession>
<evidence type="ECO:0000313" key="1">
    <source>
        <dbReference type="EMBL" id="MXV16537.1"/>
    </source>
</evidence>
<dbReference type="RefSeq" id="WP_160907525.1">
    <property type="nucleotide sequence ID" value="NZ_WVHS01000003.1"/>
</dbReference>
<dbReference type="AlphaFoldDB" id="A0A7K1Y0D0"/>
<dbReference type="Proteomes" id="UP000451233">
    <property type="component" value="Unassembled WGS sequence"/>
</dbReference>
<protein>
    <recommendedName>
        <fullName evidence="3">Transcriptional regulator</fullName>
    </recommendedName>
</protein>
<reference evidence="1 2" key="1">
    <citation type="submission" date="2019-11" db="EMBL/GenBank/DDBJ databases">
        <title>Pedobacter sp. HMF7056 Genome sequencing and assembly.</title>
        <authorList>
            <person name="Kang H."/>
            <person name="Kim H."/>
            <person name="Joh K."/>
        </authorList>
    </citation>
    <scope>NUCLEOTIDE SEQUENCE [LARGE SCALE GENOMIC DNA]</scope>
    <source>
        <strain evidence="1 2">HMF7056</strain>
    </source>
</reference>
<sequence length="96" mass="10819">MTQANSLARLVSRIAYDGRLTVTHISLYMGLLVLWQESGCLTPFRISRLDLMAISKIGSIATYHKRLKELISFGYVRYQPSYHPTKASNAELLTGN</sequence>
<organism evidence="1 2">
    <name type="scientific">Hufsiella ginkgonis</name>
    <dbReference type="NCBI Taxonomy" id="2695274"/>
    <lineage>
        <taxon>Bacteria</taxon>
        <taxon>Pseudomonadati</taxon>
        <taxon>Bacteroidota</taxon>
        <taxon>Sphingobacteriia</taxon>
        <taxon>Sphingobacteriales</taxon>
        <taxon>Sphingobacteriaceae</taxon>
        <taxon>Hufsiella</taxon>
    </lineage>
</organism>
<evidence type="ECO:0008006" key="3">
    <source>
        <dbReference type="Google" id="ProtNLM"/>
    </source>
</evidence>
<gene>
    <name evidence="1" type="ORF">GS398_14615</name>
</gene>
<comment type="caution">
    <text evidence="1">The sequence shown here is derived from an EMBL/GenBank/DDBJ whole genome shotgun (WGS) entry which is preliminary data.</text>
</comment>